<feature type="domain" description="GIY-YIG" evidence="1">
    <location>
        <begin position="1"/>
        <end position="72"/>
    </location>
</feature>
<dbReference type="EMBL" id="LCFA01000004">
    <property type="protein sequence ID" value="KKS82891.1"/>
    <property type="molecule type" value="Genomic_DNA"/>
</dbReference>
<dbReference type="PROSITE" id="PS50164">
    <property type="entry name" value="GIY_YIG"/>
    <property type="match status" value="1"/>
</dbReference>
<dbReference type="Pfam" id="PF01541">
    <property type="entry name" value="GIY-YIG"/>
    <property type="match status" value="1"/>
</dbReference>
<proteinExistence type="predicted"/>
<comment type="caution">
    <text evidence="2">The sequence shown here is derived from an EMBL/GenBank/DDBJ whole genome shotgun (WGS) entry which is preliminary data.</text>
</comment>
<protein>
    <recommendedName>
        <fullName evidence="1">GIY-YIG domain-containing protein</fullName>
    </recommendedName>
</protein>
<dbReference type="SUPFAM" id="SSF82771">
    <property type="entry name" value="GIY-YIG endonuclease"/>
    <property type="match status" value="1"/>
</dbReference>
<dbReference type="InterPro" id="IPR035901">
    <property type="entry name" value="GIY-YIG_endonuc_sf"/>
</dbReference>
<evidence type="ECO:0000313" key="3">
    <source>
        <dbReference type="Proteomes" id="UP000034810"/>
    </source>
</evidence>
<evidence type="ECO:0000259" key="1">
    <source>
        <dbReference type="PROSITE" id="PS50164"/>
    </source>
</evidence>
<name>A0A0G1EIN1_9BACT</name>
<sequence length="74" mass="9209">MYFVYVIKNSKKGDLYVGYSNDVFRRLKEHQKKFPSDEIFYYEAYKFEKDARERERKLKQYGNAWRALKKRVKI</sequence>
<dbReference type="Gene3D" id="3.40.1440.10">
    <property type="entry name" value="GIY-YIG endonuclease"/>
    <property type="match status" value="1"/>
</dbReference>
<evidence type="ECO:0000313" key="2">
    <source>
        <dbReference type="EMBL" id="KKS82891.1"/>
    </source>
</evidence>
<reference evidence="2 3" key="1">
    <citation type="journal article" date="2015" name="Nature">
        <title>rRNA introns, odd ribosomes, and small enigmatic genomes across a large radiation of phyla.</title>
        <authorList>
            <person name="Brown C.T."/>
            <person name="Hug L.A."/>
            <person name="Thomas B.C."/>
            <person name="Sharon I."/>
            <person name="Castelle C.J."/>
            <person name="Singh A."/>
            <person name="Wilkins M.J."/>
            <person name="Williams K.H."/>
            <person name="Banfield J.F."/>
        </authorList>
    </citation>
    <scope>NUCLEOTIDE SEQUENCE [LARGE SCALE GENOMIC DNA]</scope>
</reference>
<gene>
    <name evidence="2" type="ORF">UV58_C0004G0064</name>
</gene>
<dbReference type="InterPro" id="IPR000305">
    <property type="entry name" value="GIY-YIG_endonuc"/>
</dbReference>
<accession>A0A0G1EIN1</accession>
<dbReference type="Proteomes" id="UP000034810">
    <property type="component" value="Unassembled WGS sequence"/>
</dbReference>
<dbReference type="AlphaFoldDB" id="A0A0G1EIN1"/>
<organism evidence="2 3">
    <name type="scientific">Candidatus Wolfebacteria bacterium GW2011_GWC1_43_10</name>
    <dbReference type="NCBI Taxonomy" id="1619011"/>
    <lineage>
        <taxon>Bacteria</taxon>
        <taxon>Candidatus Wolfeibacteriota</taxon>
    </lineage>
</organism>
<dbReference type="SMART" id="SM00465">
    <property type="entry name" value="GIYc"/>
    <property type="match status" value="1"/>
</dbReference>